<feature type="compositionally biased region" description="Polar residues" evidence="1">
    <location>
        <begin position="1"/>
        <end position="21"/>
    </location>
</feature>
<comment type="caution">
    <text evidence="2">The sequence shown here is derived from an EMBL/GenBank/DDBJ whole genome shotgun (WGS) entry which is preliminary data.</text>
</comment>
<feature type="region of interest" description="Disordered" evidence="1">
    <location>
        <begin position="1"/>
        <end position="22"/>
    </location>
</feature>
<dbReference type="AlphaFoldDB" id="A0A1A9QFY2"/>
<dbReference type="RefSeq" id="WP_187149845.1">
    <property type="nucleotide sequence ID" value="NZ_LWUJ01000010.1"/>
</dbReference>
<organism evidence="2 3">
    <name type="scientific">Candidatus Mycoplasma haematobovis</name>
    <dbReference type="NCBI Taxonomy" id="432608"/>
    <lineage>
        <taxon>Bacteria</taxon>
        <taxon>Bacillati</taxon>
        <taxon>Mycoplasmatota</taxon>
        <taxon>Mollicutes</taxon>
        <taxon>Mycoplasmataceae</taxon>
        <taxon>Mycoplasma</taxon>
    </lineage>
</organism>
<evidence type="ECO:0000313" key="2">
    <source>
        <dbReference type="EMBL" id="OAL10610.1"/>
    </source>
</evidence>
<protein>
    <submittedName>
        <fullName evidence="2">Uncharacterized protein</fullName>
    </submittedName>
</protein>
<dbReference type="EMBL" id="LWUJ01000010">
    <property type="protein sequence ID" value="OAL10610.1"/>
    <property type="molecule type" value="Genomic_DNA"/>
</dbReference>
<name>A0A1A9QFY2_9MOLU</name>
<proteinExistence type="predicted"/>
<gene>
    <name evidence="2" type="ORF">A6V39_00900</name>
</gene>
<evidence type="ECO:0000313" key="3">
    <source>
        <dbReference type="Proteomes" id="UP000077623"/>
    </source>
</evidence>
<accession>A0A1A9QFY2</accession>
<keyword evidence="3" id="KW-1185">Reference proteome</keyword>
<reference evidence="3" key="1">
    <citation type="submission" date="2016-04" db="EMBL/GenBank/DDBJ databases">
        <authorList>
            <person name="Quiroz-Castaneda R.E."/>
            <person name="Martinez-Ocampo F."/>
        </authorList>
    </citation>
    <scope>NUCLEOTIDE SEQUENCE [LARGE SCALE GENOMIC DNA]</scope>
    <source>
        <strain evidence="3">INIFAP01</strain>
    </source>
</reference>
<evidence type="ECO:0000256" key="1">
    <source>
        <dbReference type="SAM" id="MobiDB-lite"/>
    </source>
</evidence>
<sequence length="106" mass="12319">MTLLNSSSNHKNLTSSENWCTGENVPRKISTLMNQKKDGTVWNFPWKRFKEKHNNKNPIRIWNIRNWEAIKNNDEVPNEKINILTTSSGSVMLGKIEKFCTKANND</sequence>
<dbReference type="Proteomes" id="UP000077623">
    <property type="component" value="Unassembled WGS sequence"/>
</dbReference>
<dbReference type="STRING" id="432608.A6V39_00900"/>